<name>A0A543FH15_9NOCA</name>
<proteinExistence type="predicted"/>
<dbReference type="RefSeq" id="WP_141810868.1">
    <property type="nucleotide sequence ID" value="NZ_VFPG01000001.1"/>
</dbReference>
<reference evidence="1 2" key="1">
    <citation type="submission" date="2019-06" db="EMBL/GenBank/DDBJ databases">
        <title>Sequencing the genomes of 1000 actinobacteria strains.</title>
        <authorList>
            <person name="Klenk H.-P."/>
        </authorList>
    </citation>
    <scope>NUCLEOTIDE SEQUENCE [LARGE SCALE GENOMIC DNA]</scope>
    <source>
        <strain evidence="1 2">DSM 103495</strain>
    </source>
</reference>
<dbReference type="OrthoDB" id="3375894at2"/>
<evidence type="ECO:0000313" key="1">
    <source>
        <dbReference type="EMBL" id="TQM33044.1"/>
    </source>
</evidence>
<protein>
    <submittedName>
        <fullName evidence="1">Uncharacterized protein</fullName>
    </submittedName>
</protein>
<organism evidence="1 2">
    <name type="scientific">Nocardia bhagyanarayanae</name>
    <dbReference type="NCBI Taxonomy" id="1215925"/>
    <lineage>
        <taxon>Bacteria</taxon>
        <taxon>Bacillati</taxon>
        <taxon>Actinomycetota</taxon>
        <taxon>Actinomycetes</taxon>
        <taxon>Mycobacteriales</taxon>
        <taxon>Nocardiaceae</taxon>
        <taxon>Nocardia</taxon>
    </lineage>
</organism>
<sequence>MQPRTLAEIDSELAARSAEFDAIAATLLELDRHPGLTLLRGFPPTGLTERRWTPIRAELDLMWQDFARLKAILDSARTVRGTRSRLDAETRAELTRLLYGRPYEASRTPIPLAQRSLTGPGEQVLFVGLADTVDRMRATFPRIAAFLDEVGAVNDRVLSGLAPLQDRLDRAGAVTAELRDIGAAIAELLRRSATDPLALTPPEIDARLADIGARLDRAADVLAELTSITANWDAAVAATRDRLTVLAESEARAGRARAEAERKIRTGPLPSPGAEHKRLDAELSALAAEPGAAAELLHLRRRIAAATQAAVDAAELAQGLLDRRAELRGRLSAYRAKAARLALAEDDELMASHRIANDLLAHRPCDLAAATRAVADYQQIVARKSGRRS</sequence>
<gene>
    <name evidence="1" type="ORF">FB390_4757</name>
</gene>
<keyword evidence="2" id="KW-1185">Reference proteome</keyword>
<dbReference type="Proteomes" id="UP000316331">
    <property type="component" value="Unassembled WGS sequence"/>
</dbReference>
<dbReference type="EMBL" id="VFPG01000001">
    <property type="protein sequence ID" value="TQM33044.1"/>
    <property type="molecule type" value="Genomic_DNA"/>
</dbReference>
<accession>A0A543FH15</accession>
<comment type="caution">
    <text evidence="1">The sequence shown here is derived from an EMBL/GenBank/DDBJ whole genome shotgun (WGS) entry which is preliminary data.</text>
</comment>
<dbReference type="AlphaFoldDB" id="A0A543FH15"/>
<evidence type="ECO:0000313" key="2">
    <source>
        <dbReference type="Proteomes" id="UP000316331"/>
    </source>
</evidence>